<evidence type="ECO:0000313" key="5">
    <source>
        <dbReference type="EMBL" id="MCD5563404.1"/>
    </source>
</evidence>
<dbReference type="PANTHER" id="PTHR42696:SF2">
    <property type="entry name" value="ASPARTATE AMMONIA-LYASE"/>
    <property type="match status" value="1"/>
</dbReference>
<organism evidence="4">
    <name type="scientific">Lactobacillus delbrueckii subsp. lactis</name>
    <dbReference type="NCBI Taxonomy" id="29397"/>
    <lineage>
        <taxon>Bacteria</taxon>
        <taxon>Bacillati</taxon>
        <taxon>Bacillota</taxon>
        <taxon>Bacilli</taxon>
        <taxon>Lactobacillales</taxon>
        <taxon>Lactobacillaceae</taxon>
        <taxon>Lactobacillus</taxon>
    </lineage>
</organism>
<accession>A0A3G6K703</accession>
<proteinExistence type="predicted"/>
<dbReference type="AlphaFoldDB" id="A0A3G6K703"/>
<dbReference type="PRINTS" id="PR00149">
    <property type="entry name" value="FUMRATELYASE"/>
</dbReference>
<dbReference type="Gene3D" id="1.20.200.10">
    <property type="entry name" value="Fumarase/aspartase (Central domain)"/>
    <property type="match status" value="1"/>
</dbReference>
<reference evidence="5 6" key="2">
    <citation type="submission" date="2021-12" db="EMBL/GenBank/DDBJ databases">
        <title>Antimicrobial susceptibility of Lactobacillus delbrueckii subsp. lactis obtained from milk products and other habitats.</title>
        <authorList>
            <person name="Shani N."/>
        </authorList>
    </citation>
    <scope>NUCLEOTIDE SEQUENCE [LARGE SCALE GENOMIC DNA]</scope>
    <source>
        <strain evidence="5 6">FAM 21755</strain>
    </source>
</reference>
<feature type="domain" description="Fumarate lyase N-terminal" evidence="2">
    <location>
        <begin position="13"/>
        <end position="342"/>
    </location>
</feature>
<dbReference type="EMBL" id="JAJNUY010000014">
    <property type="protein sequence ID" value="MCD5563404.1"/>
    <property type="molecule type" value="Genomic_DNA"/>
</dbReference>
<evidence type="ECO:0000313" key="4">
    <source>
        <dbReference type="EMBL" id="AZA15559.1"/>
    </source>
</evidence>
<dbReference type="InterPro" id="IPR024083">
    <property type="entry name" value="Fumarase/histidase_N"/>
</dbReference>
<dbReference type="GO" id="GO:0008797">
    <property type="term" value="F:aspartate ammonia-lyase activity"/>
    <property type="evidence" value="ECO:0007669"/>
    <property type="project" value="UniProtKB-EC"/>
</dbReference>
<dbReference type="Pfam" id="PF10415">
    <property type="entry name" value="FumaraseC_C"/>
    <property type="match status" value="1"/>
</dbReference>
<dbReference type="EC" id="4.3.1.1" evidence="4"/>
<protein>
    <submittedName>
        <fullName evidence="4">Aspartate ammonia-lyase</fullName>
        <ecNumber evidence="4">4.3.1.1</ecNumber>
    </submittedName>
</protein>
<dbReference type="InterPro" id="IPR020557">
    <property type="entry name" value="Fumarate_lyase_CS"/>
</dbReference>
<dbReference type="Gene3D" id="1.10.40.30">
    <property type="entry name" value="Fumarase/aspartase (C-terminal domain)"/>
    <property type="match status" value="1"/>
</dbReference>
<evidence type="ECO:0000259" key="3">
    <source>
        <dbReference type="Pfam" id="PF10415"/>
    </source>
</evidence>
<dbReference type="Pfam" id="PF00206">
    <property type="entry name" value="Lyase_1"/>
    <property type="match status" value="1"/>
</dbReference>
<evidence type="ECO:0000256" key="1">
    <source>
        <dbReference type="ARBA" id="ARBA00023239"/>
    </source>
</evidence>
<dbReference type="FunFam" id="1.20.200.10:FF:000001">
    <property type="entry name" value="Fumarate hydratase, mitochondrial"/>
    <property type="match status" value="1"/>
</dbReference>
<evidence type="ECO:0000313" key="6">
    <source>
        <dbReference type="Proteomes" id="UP001200334"/>
    </source>
</evidence>
<dbReference type="CDD" id="cd01357">
    <property type="entry name" value="Aspartase"/>
    <property type="match status" value="1"/>
</dbReference>
<reference evidence="4" key="1">
    <citation type="submission" date="2018-07" db="EMBL/GenBank/DDBJ databases">
        <authorList>
            <person name="Somerville V."/>
        </authorList>
    </citation>
    <scope>NUCLEOTIDE SEQUENCE</scope>
    <source>
        <strain evidence="4">NWC_2_2</strain>
    </source>
</reference>
<dbReference type="FunFam" id="1.10.275.10:FF:000001">
    <property type="entry name" value="Fumarate hydratase, mitochondrial"/>
    <property type="match status" value="1"/>
</dbReference>
<dbReference type="PROSITE" id="PS00163">
    <property type="entry name" value="FUMARATE_LYASES"/>
    <property type="match status" value="1"/>
</dbReference>
<gene>
    <name evidence="4" type="ORF">DQL93_02380</name>
    <name evidence="5" type="ORF">LOB85_04480</name>
</gene>
<name>A0A3G6K703_LACDL</name>
<dbReference type="NCBIfam" id="NF008909">
    <property type="entry name" value="PRK12273.1"/>
    <property type="match status" value="1"/>
</dbReference>
<dbReference type="InterPro" id="IPR022761">
    <property type="entry name" value="Fumarate_lyase_N"/>
</dbReference>
<dbReference type="Gene3D" id="1.10.275.10">
    <property type="entry name" value="Fumarase/aspartase (N-terminal domain)"/>
    <property type="match status" value="1"/>
</dbReference>
<dbReference type="PANTHER" id="PTHR42696">
    <property type="entry name" value="ASPARTATE AMMONIA-LYASE"/>
    <property type="match status" value="1"/>
</dbReference>
<dbReference type="GO" id="GO:0006531">
    <property type="term" value="P:aspartate metabolic process"/>
    <property type="evidence" value="ECO:0007669"/>
    <property type="project" value="TreeGrafter"/>
</dbReference>
<dbReference type="InterPro" id="IPR000362">
    <property type="entry name" value="Fumarate_lyase_fam"/>
</dbReference>
<dbReference type="RefSeq" id="WP_016396824.1">
    <property type="nucleotide sequence ID" value="NZ_CP046131.1"/>
</dbReference>
<dbReference type="GO" id="GO:0005829">
    <property type="term" value="C:cytosol"/>
    <property type="evidence" value="ECO:0007669"/>
    <property type="project" value="TreeGrafter"/>
</dbReference>
<dbReference type="EMBL" id="CP031023">
    <property type="protein sequence ID" value="AZA15559.1"/>
    <property type="molecule type" value="Genomic_DNA"/>
</dbReference>
<dbReference type="Proteomes" id="UP001200334">
    <property type="component" value="Unassembled WGS sequence"/>
</dbReference>
<dbReference type="InterPro" id="IPR051546">
    <property type="entry name" value="Aspartate_Ammonia-Lyase"/>
</dbReference>
<evidence type="ECO:0000259" key="2">
    <source>
        <dbReference type="Pfam" id="PF00206"/>
    </source>
</evidence>
<feature type="domain" description="Fumarase C C-terminal" evidence="3">
    <location>
        <begin position="408"/>
        <end position="454"/>
    </location>
</feature>
<dbReference type="SUPFAM" id="SSF48557">
    <property type="entry name" value="L-aspartase-like"/>
    <property type="match status" value="1"/>
</dbReference>
<keyword evidence="1 4" id="KW-0456">Lyase</keyword>
<dbReference type="InterPro" id="IPR018951">
    <property type="entry name" value="Fumarase_C_C"/>
</dbReference>
<sequence length="455" mass="48927">MKAASRLEADSIGSLEVPTAAYYGVQAERARRNFEITHLKMSPVFLSNLALIKKAAASVNFEIGLLTKPQADAIKTACDEVIAGKFAEDFIVDPIQGGAGTSANMNMNEVIANRANELLGGKRGTYDLVHPNDQVNMAQSTNDTIPTAGKMTTILLSEKLVASLDKLEASLRIKADEFSDVIKMGRTQLQDAVPMTLGDSFAGYASMVSRLKKRLEKATMEMHEINLGATAIGTGINASQYYKDHIAGQLSKLFGFELKQADDLFDATENLDSFVEVSGALKACAISLSKMSNDLRLLSSGPRCGFAEINLPAKQNGSSIMPGKVNPVIPEVVSQAAFLVCGHDTTITMAAEAGQLELNAFEPVVFYQLFESFTVLTGAVDTLVENCITGITANKGRCKQLKEGSVGIATVLCPYLGYQLSAKIAKRALKEKRSVRELVLESHLMSEEKLDGLLG</sequence>
<dbReference type="InterPro" id="IPR008948">
    <property type="entry name" value="L-Aspartase-like"/>
</dbReference>
<dbReference type="GO" id="GO:0006099">
    <property type="term" value="P:tricarboxylic acid cycle"/>
    <property type="evidence" value="ECO:0007669"/>
    <property type="project" value="InterPro"/>
</dbReference>